<organism evidence="10 11">
    <name type="scientific">Enterococcus termitis</name>
    <dbReference type="NCBI Taxonomy" id="332950"/>
    <lineage>
        <taxon>Bacteria</taxon>
        <taxon>Bacillati</taxon>
        <taxon>Bacillota</taxon>
        <taxon>Bacilli</taxon>
        <taxon>Lactobacillales</taxon>
        <taxon>Enterococcaceae</taxon>
        <taxon>Enterococcus</taxon>
    </lineage>
</organism>
<gene>
    <name evidence="7" type="primary">sbcD</name>
    <name evidence="10" type="ORF">BCR25_06030</name>
</gene>
<dbReference type="OrthoDB" id="9773856at2"/>
<protein>
    <recommendedName>
        <fullName evidence="3 7">Nuclease SbcCD subunit D</fullName>
    </recommendedName>
</protein>
<dbReference type="GO" id="GO:0004519">
    <property type="term" value="F:endonuclease activity"/>
    <property type="evidence" value="ECO:0007669"/>
    <property type="project" value="UniProtKB-KW"/>
</dbReference>
<dbReference type="Gene3D" id="3.60.21.10">
    <property type="match status" value="1"/>
</dbReference>
<dbReference type="InterPro" id="IPR041796">
    <property type="entry name" value="Mre11_N"/>
</dbReference>
<evidence type="ECO:0000256" key="5">
    <source>
        <dbReference type="ARBA" id="ARBA00022801"/>
    </source>
</evidence>
<keyword evidence="11" id="KW-1185">Reference proteome</keyword>
<dbReference type="CDD" id="cd00840">
    <property type="entry name" value="MPP_Mre11_N"/>
    <property type="match status" value="1"/>
</dbReference>
<dbReference type="RefSeq" id="WP_069663744.1">
    <property type="nucleotide sequence ID" value="NZ_JBHUJJ010000001.1"/>
</dbReference>
<evidence type="ECO:0000256" key="6">
    <source>
        <dbReference type="ARBA" id="ARBA00022839"/>
    </source>
</evidence>
<dbReference type="EMBL" id="MIJY01000023">
    <property type="protein sequence ID" value="OEG13044.1"/>
    <property type="molecule type" value="Genomic_DNA"/>
</dbReference>
<dbReference type="InterPro" id="IPR026843">
    <property type="entry name" value="SbcD_C"/>
</dbReference>
<comment type="function">
    <text evidence="7">SbcCD cleaves DNA hairpin structures. These structures can inhibit DNA replication and are intermediates in certain DNA recombination reactions. The complex acts as a 3'-&gt;5' double strand exonuclease that can open hairpins. It also has a 5' single-strand endonuclease activity.</text>
</comment>
<feature type="domain" description="Nuclease SbcCD subunit D C-terminal" evidence="9">
    <location>
        <begin position="261"/>
        <end position="352"/>
    </location>
</feature>
<keyword evidence="6 7" id="KW-0269">Exonuclease</keyword>
<dbReference type="GO" id="GO:0008408">
    <property type="term" value="F:3'-5' exonuclease activity"/>
    <property type="evidence" value="ECO:0007669"/>
    <property type="project" value="InterPro"/>
</dbReference>
<evidence type="ECO:0000259" key="8">
    <source>
        <dbReference type="Pfam" id="PF00149"/>
    </source>
</evidence>
<dbReference type="Pfam" id="PF00149">
    <property type="entry name" value="Metallophos"/>
    <property type="match status" value="1"/>
</dbReference>
<comment type="caution">
    <text evidence="10">The sequence shown here is derived from an EMBL/GenBank/DDBJ whole genome shotgun (WGS) entry which is preliminary data.</text>
</comment>
<evidence type="ECO:0000313" key="11">
    <source>
        <dbReference type="Proteomes" id="UP000095094"/>
    </source>
</evidence>
<dbReference type="PANTHER" id="PTHR30337:SF0">
    <property type="entry name" value="NUCLEASE SBCCD SUBUNIT D"/>
    <property type="match status" value="1"/>
</dbReference>
<dbReference type="InterPro" id="IPR050535">
    <property type="entry name" value="DNA_Repair-Maintenance_Comp"/>
</dbReference>
<keyword evidence="7" id="KW-0235">DNA replication</keyword>
<dbReference type="SUPFAM" id="SSF56300">
    <property type="entry name" value="Metallo-dependent phosphatases"/>
    <property type="match status" value="1"/>
</dbReference>
<keyword evidence="4 7" id="KW-0540">Nuclease</keyword>
<dbReference type="GO" id="GO:0006260">
    <property type="term" value="P:DNA replication"/>
    <property type="evidence" value="ECO:0007669"/>
    <property type="project" value="UniProtKB-KW"/>
</dbReference>
<dbReference type="Pfam" id="PF12320">
    <property type="entry name" value="SbcD_C"/>
    <property type="match status" value="1"/>
</dbReference>
<dbReference type="AlphaFoldDB" id="A0A1E5GJZ3"/>
<evidence type="ECO:0000256" key="7">
    <source>
        <dbReference type="RuleBase" id="RU363069"/>
    </source>
</evidence>
<evidence type="ECO:0000256" key="3">
    <source>
        <dbReference type="ARBA" id="ARBA00013365"/>
    </source>
</evidence>
<feature type="domain" description="Calcineurin-like phosphoesterase" evidence="8">
    <location>
        <begin position="1"/>
        <end position="213"/>
    </location>
</feature>
<comment type="subunit">
    <text evidence="2 7">Heterodimer of SbcC and SbcD.</text>
</comment>
<evidence type="ECO:0000256" key="1">
    <source>
        <dbReference type="ARBA" id="ARBA00010555"/>
    </source>
</evidence>
<sequence length="379" mass="43708">MRFLHTADWHIGKKIHGFDLLEEQKDAFQQILQIAKAEKVDAIVIAGDLYDRSVPAVEAIEVFNQMVIEMNLQEKFPVLAISGNHDSSTRLETGGPWFVQSDFYLHTRLDQAFQPIEMKNTQFFLLPYFEPISARLYFENDEIRTIEQAMNEVVKEMKTHFDLDKKQVLVSHFFVAGSEKTDSETKLMVGGLDTVPLSVLNAFDYVALGHLHGKNALKAEQAKYSGSPLKFSLSEIDQKKGVWIVDTENQKPLLEFKEIHPLRDIIQIEGSFTDLISPAFYESIRKEDFLHVKLTDRAVIPNMMNQLRQIYPRIIGVERLYGREEHNENKTVKTELKTLAPKQLVEQFFSEVTGEELTAQQQDWIKENLAEIHQIERGK</sequence>
<dbReference type="GO" id="GO:0006310">
    <property type="term" value="P:DNA recombination"/>
    <property type="evidence" value="ECO:0007669"/>
    <property type="project" value="UniProtKB-KW"/>
</dbReference>
<dbReference type="InterPro" id="IPR004843">
    <property type="entry name" value="Calcineurin-like_PHP"/>
</dbReference>
<keyword evidence="7" id="KW-0233">DNA recombination</keyword>
<dbReference type="PANTHER" id="PTHR30337">
    <property type="entry name" value="COMPONENT OF ATP-DEPENDENT DSDNA EXONUCLEASE"/>
    <property type="match status" value="1"/>
</dbReference>
<evidence type="ECO:0000256" key="2">
    <source>
        <dbReference type="ARBA" id="ARBA00011322"/>
    </source>
</evidence>
<keyword evidence="5 7" id="KW-0378">Hydrolase</keyword>
<dbReference type="InterPro" id="IPR029052">
    <property type="entry name" value="Metallo-depent_PP-like"/>
</dbReference>
<evidence type="ECO:0000256" key="4">
    <source>
        <dbReference type="ARBA" id="ARBA00022722"/>
    </source>
</evidence>
<evidence type="ECO:0000259" key="9">
    <source>
        <dbReference type="Pfam" id="PF12320"/>
    </source>
</evidence>
<dbReference type="Proteomes" id="UP000095094">
    <property type="component" value="Unassembled WGS sequence"/>
</dbReference>
<dbReference type="InterPro" id="IPR004593">
    <property type="entry name" value="SbcD"/>
</dbReference>
<name>A0A1E5GJZ3_9ENTE</name>
<reference evidence="11" key="1">
    <citation type="submission" date="2016-09" db="EMBL/GenBank/DDBJ databases">
        <authorList>
            <person name="Gulvik C.A."/>
        </authorList>
    </citation>
    <scope>NUCLEOTIDE SEQUENCE [LARGE SCALE GENOMIC DNA]</scope>
    <source>
        <strain evidence="11">LMG 8895</strain>
    </source>
</reference>
<accession>A0A1E5GJZ3</accession>
<evidence type="ECO:0000313" key="10">
    <source>
        <dbReference type="EMBL" id="OEG13044.1"/>
    </source>
</evidence>
<proteinExistence type="inferred from homology"/>
<comment type="similarity">
    <text evidence="1 7">Belongs to the SbcD family.</text>
</comment>
<dbReference type="PATRIC" id="fig|332950.4.peg.2330"/>
<keyword evidence="7" id="KW-0255">Endonuclease</keyword>
<dbReference type="NCBIfam" id="TIGR00619">
    <property type="entry name" value="sbcd"/>
    <property type="match status" value="1"/>
</dbReference>